<keyword evidence="3" id="KW-1185">Reference proteome</keyword>
<dbReference type="Proteomes" id="UP000297151">
    <property type="component" value="Genome"/>
</dbReference>
<dbReference type="EMBL" id="MH688510">
    <property type="protein sequence ID" value="QBQ64951.1"/>
    <property type="molecule type" value="Genomic_RNA"/>
</dbReference>
<proteinExistence type="predicted"/>
<evidence type="ECO:0000313" key="3">
    <source>
        <dbReference type="Proteomes" id="UP000297151"/>
    </source>
</evidence>
<dbReference type="GeneID" id="40527265"/>
<dbReference type="KEGG" id="vg:40527265"/>
<dbReference type="RefSeq" id="YP_009666939.1">
    <property type="nucleotide sequence ID" value="NC_043610.1"/>
</dbReference>
<reference evidence="1 3" key="1">
    <citation type="submission" date="2015-07" db="EMBL/GenBank/DDBJ databases">
        <title>Novel Phlebovirus Isolated from the Tick Dermacentor nuttalli Closely Related to Heartland Virus and Severe Fever with Thrombocytopenia Syndrome Virus.</title>
        <authorList>
            <person name="Duan X."/>
            <person name="Shen S."/>
            <person name="Luo T."/>
            <person name="Liu H."/>
            <person name="Wang B."/>
            <person name="Wang J."/>
            <person name="Zhang L."/>
            <person name="Kou C."/>
            <person name="Tang S."/>
            <person name="Su Z."/>
            <person name="Wang H."/>
            <person name="Zhang Y."/>
            <person name="Hu Z."/>
            <person name="Deng F."/>
            <person name="Sun S."/>
        </authorList>
    </citation>
    <scope>NUCLEOTIDE SEQUENCE [LARGE SCALE GENOMIC DNA]</scope>
    <source>
        <strain evidence="1 3">DXM</strain>
    </source>
</reference>
<reference evidence="2" key="2">
    <citation type="submission" date="2018-07" db="EMBL/GenBank/DDBJ databases">
        <title>Viromes of Hyalomma asiaticum, Hyalomma detritum and Dermacentor nuttalli ticks from Xinjiang Uygur Autonomous Region, China.</title>
        <authorList>
            <person name="Shen S."/>
            <person name="Moming A."/>
            <person name="Luo T."/>
            <person name="Chang C."/>
            <person name="Fang Y."/>
            <person name="Wang J."/>
            <person name="Kou C."/>
            <person name="Wang C."/>
            <person name="Su Z."/>
            <person name="Zhang Y."/>
            <person name="Tang S."/>
            <person name="Wu Q."/>
            <person name="Duan X."/>
            <person name="Zhu L."/>
            <person name="Liu X."/>
            <person name="An R."/>
            <person name="Shi J."/>
            <person name="Yang J."/>
            <person name="Zhang Z."/>
            <person name="Liang J."/>
            <person name="Guo R."/>
            <person name="Wang H."/>
            <person name="Zhang Y."/>
            <person name="Sun S."/>
            <person name="Hu Z."/>
            <person name="Deng F."/>
        </authorList>
    </citation>
    <scope>NUCLEOTIDE SEQUENCE</scope>
    <source>
        <strain evidence="2">DXM-ZLY</strain>
    </source>
</reference>
<accession>A0A0S2Z380</accession>
<name>A0A0S2Z380_9VIRU</name>
<evidence type="ECO:0000313" key="2">
    <source>
        <dbReference type="EMBL" id="QBQ64951.1"/>
    </source>
</evidence>
<dbReference type="EMBL" id="KT328591">
    <property type="protein sequence ID" value="ALQ33262.1"/>
    <property type="molecule type" value="Genomic_RNA"/>
</dbReference>
<evidence type="ECO:0000313" key="1">
    <source>
        <dbReference type="EMBL" id="ALQ33262.1"/>
    </source>
</evidence>
<protein>
    <submittedName>
        <fullName evidence="2">NSs</fullName>
    </submittedName>
    <submittedName>
        <fullName evidence="1">Nonstructural protein</fullName>
    </submittedName>
</protein>
<sequence length="285" mass="32922">MANSKHRDINLKSVALCTNTVKLEPNLGEFPTVRRGLVECSCSVLTVAMVKKMGKMTNTVWLFGNPENPLHQLEPAIEHLLEKYYYDLNCYSQREKSALRWPSGKPSVWFLQAAHMFFSVKNTWAMETGKENWRGLFHRITRGCQYPFEGDMILDALDIIEKRRIRLGLPDSLITGLSPILDVALLQIEALARLRGMSLNHHMYTSASLRKPLLDCFNFFIPKRKKTSDSSYRDDEHGEGDFLKGYPLLMAHYLNKCPFHNLIKYDEELREAALNTIWGKDWPKL</sequence>
<organism evidence="1 3">
    <name type="scientific">Guertu virus</name>
    <dbReference type="NCBI Taxonomy" id="1763596"/>
    <lineage>
        <taxon>Viruses</taxon>
        <taxon>Riboviria</taxon>
        <taxon>Orthornavirae</taxon>
        <taxon>Negarnaviricota</taxon>
        <taxon>Polyploviricotina</taxon>
        <taxon>Bunyaviricetes</taxon>
        <taxon>Hareavirales</taxon>
        <taxon>Phenuiviridae</taxon>
        <taxon>Bandavirus</taxon>
        <taxon>Bandavirus guertuense</taxon>
    </lineage>
</organism>